<evidence type="ECO:0000256" key="5">
    <source>
        <dbReference type="ARBA" id="ARBA00022723"/>
    </source>
</evidence>
<dbReference type="InterPro" id="IPR004443">
    <property type="entry name" value="YjeF_N_dom"/>
</dbReference>
<keyword evidence="9 18" id="KW-0630">Potassium</keyword>
<dbReference type="NCBIfam" id="TIGR00197">
    <property type="entry name" value="yjeF_nterm"/>
    <property type="match status" value="1"/>
</dbReference>
<comment type="subunit">
    <text evidence="17">Homotetramer.</text>
</comment>
<dbReference type="GO" id="GO:0110051">
    <property type="term" value="P:metabolite repair"/>
    <property type="evidence" value="ECO:0007669"/>
    <property type="project" value="TreeGrafter"/>
</dbReference>
<dbReference type="OrthoDB" id="9806925at2"/>
<dbReference type="HAMAP" id="MF_01965">
    <property type="entry name" value="NADHX_dehydratase"/>
    <property type="match status" value="1"/>
</dbReference>
<evidence type="ECO:0000259" key="21">
    <source>
        <dbReference type="PROSITE" id="PS51385"/>
    </source>
</evidence>
<evidence type="ECO:0000256" key="8">
    <source>
        <dbReference type="ARBA" id="ARBA00022857"/>
    </source>
</evidence>
<dbReference type="Proteomes" id="UP000216033">
    <property type="component" value="Unassembled WGS sequence"/>
</dbReference>
<dbReference type="EC" id="4.2.1.136" evidence="19"/>
<comment type="catalytic activity">
    <reaction evidence="16 17 19">
        <text>(6S)-NADPHX + ADP = AMP + phosphate + NADPH + H(+)</text>
        <dbReference type="Rhea" id="RHEA:32235"/>
        <dbReference type="ChEBI" id="CHEBI:15378"/>
        <dbReference type="ChEBI" id="CHEBI:43474"/>
        <dbReference type="ChEBI" id="CHEBI:57783"/>
        <dbReference type="ChEBI" id="CHEBI:64076"/>
        <dbReference type="ChEBI" id="CHEBI:456215"/>
        <dbReference type="ChEBI" id="CHEBI:456216"/>
        <dbReference type="EC" id="4.2.1.136"/>
    </reaction>
</comment>
<comment type="similarity">
    <text evidence="18">Belongs to the NnrE/AIBP family.</text>
</comment>
<evidence type="ECO:0000256" key="4">
    <source>
        <dbReference type="ARBA" id="ARBA00009524"/>
    </source>
</evidence>
<dbReference type="InterPro" id="IPR017953">
    <property type="entry name" value="Carbohydrate_kinase_pred_CS"/>
</dbReference>
<comment type="function">
    <text evidence="14 19">Bifunctional enzyme that catalyzes the epimerization of the S- and R-forms of NAD(P)HX and the dehydration of the S-form of NAD(P)HX at the expense of ADP, which is converted to AMP. This allows the repair of both epimers of NAD(P)HX, a damaged form of NAD(P)H that is a result of enzymatic or heat-dependent hydration.</text>
</comment>
<evidence type="ECO:0000256" key="15">
    <source>
        <dbReference type="ARBA" id="ARBA00048238"/>
    </source>
</evidence>
<evidence type="ECO:0000256" key="2">
    <source>
        <dbReference type="ARBA" id="ARBA00000909"/>
    </source>
</evidence>
<comment type="caution">
    <text evidence="22">The sequence shown here is derived from an EMBL/GenBank/DDBJ whole genome shotgun (WGS) entry which is preliminary data.</text>
</comment>
<evidence type="ECO:0000256" key="13">
    <source>
        <dbReference type="ARBA" id="ARBA00023268"/>
    </source>
</evidence>
<comment type="catalytic activity">
    <reaction evidence="15 17 19">
        <text>(6S)-NADHX + ADP = AMP + phosphate + NADH + H(+)</text>
        <dbReference type="Rhea" id="RHEA:32223"/>
        <dbReference type="ChEBI" id="CHEBI:15378"/>
        <dbReference type="ChEBI" id="CHEBI:43474"/>
        <dbReference type="ChEBI" id="CHEBI:57945"/>
        <dbReference type="ChEBI" id="CHEBI:64074"/>
        <dbReference type="ChEBI" id="CHEBI:456215"/>
        <dbReference type="ChEBI" id="CHEBI:456216"/>
        <dbReference type="EC" id="4.2.1.136"/>
    </reaction>
</comment>
<feature type="binding site" evidence="17">
    <location>
        <position position="416"/>
    </location>
    <ligand>
        <name>AMP</name>
        <dbReference type="ChEBI" id="CHEBI:456215"/>
    </ligand>
</feature>
<name>A0A270BMT2_9PROT</name>
<dbReference type="GO" id="GO:0052855">
    <property type="term" value="F:ADP-dependent NAD(P)H-hydrate dehydratase activity"/>
    <property type="evidence" value="ECO:0007669"/>
    <property type="project" value="UniProtKB-UniRule"/>
</dbReference>
<dbReference type="GO" id="GO:0046496">
    <property type="term" value="P:nicotinamide nucleotide metabolic process"/>
    <property type="evidence" value="ECO:0007669"/>
    <property type="project" value="UniProtKB-UniRule"/>
</dbReference>
<evidence type="ECO:0000256" key="19">
    <source>
        <dbReference type="PIRNR" id="PIRNR017184"/>
    </source>
</evidence>
<dbReference type="AlphaFoldDB" id="A0A270BMT2"/>
<keyword evidence="6 17" id="KW-0547">Nucleotide-binding</keyword>
<dbReference type="InterPro" id="IPR000631">
    <property type="entry name" value="CARKD"/>
</dbReference>
<feature type="domain" description="YjeF N-terminal" evidence="21">
    <location>
        <begin position="17"/>
        <end position="208"/>
    </location>
</feature>
<comment type="similarity">
    <text evidence="3 19">In the N-terminal section; belongs to the NnrE/AIBP family.</text>
</comment>
<dbReference type="EMBL" id="NDFP01000005">
    <property type="protein sequence ID" value="PAL26260.1"/>
    <property type="molecule type" value="Genomic_DNA"/>
</dbReference>
<feature type="binding site" evidence="17">
    <location>
        <position position="417"/>
    </location>
    <ligand>
        <name>(6S)-NADPHX</name>
        <dbReference type="ChEBI" id="CHEBI:64076"/>
    </ligand>
</feature>
<reference evidence="22 23" key="1">
    <citation type="submission" date="2017-04" db="EMBL/GenBank/DDBJ databases">
        <title>Kefir bacterial isolates.</title>
        <authorList>
            <person name="Kim Y."/>
            <person name="Blasche S."/>
            <person name="Patil K.R."/>
        </authorList>
    </citation>
    <scope>NUCLEOTIDE SEQUENCE [LARGE SCALE GENOMIC DNA]</scope>
    <source>
        <strain evidence="22 23">KR-2</strain>
    </source>
</reference>
<dbReference type="GO" id="GO:0046872">
    <property type="term" value="F:metal ion binding"/>
    <property type="evidence" value="ECO:0007669"/>
    <property type="project" value="UniProtKB-UniRule"/>
</dbReference>
<comment type="catalytic activity">
    <reaction evidence="1 18 19">
        <text>(6R)-NADHX = (6S)-NADHX</text>
        <dbReference type="Rhea" id="RHEA:32215"/>
        <dbReference type="ChEBI" id="CHEBI:64074"/>
        <dbReference type="ChEBI" id="CHEBI:64075"/>
        <dbReference type="EC" id="5.1.99.6"/>
    </reaction>
</comment>
<dbReference type="NCBIfam" id="TIGR00196">
    <property type="entry name" value="yjeF_cterm"/>
    <property type="match status" value="1"/>
</dbReference>
<dbReference type="Gene3D" id="3.40.50.10260">
    <property type="entry name" value="YjeF N-terminal domain"/>
    <property type="match status" value="1"/>
</dbReference>
<feature type="binding site" evidence="17">
    <location>
        <position position="250"/>
    </location>
    <ligand>
        <name>(6S)-NADPHX</name>
        <dbReference type="ChEBI" id="CHEBI:64076"/>
    </ligand>
</feature>
<dbReference type="PROSITE" id="PS51383">
    <property type="entry name" value="YJEF_C_3"/>
    <property type="match status" value="1"/>
</dbReference>
<dbReference type="Pfam" id="PF03853">
    <property type="entry name" value="YjeF_N"/>
    <property type="match status" value="1"/>
</dbReference>
<keyword evidence="10 17" id="KW-0520">NAD</keyword>
<sequence>MQASYPSSLSLYTPVQMGEVDRQSAAHVPVCVLMENAGRAVARAIQRYERRARVLVLCGPGNNGGDGYVAARHLASMGWPVAVAELVPPREGTDAGRAAAAFAGPRVPFGVEEAGRADLVVDAVFGAGLSRDVSGLVAETLQAARRIVAIDIPSGLDGATGQVRGYAPHAAMTVTFCRFKPGHLLYPALGMMGRLILADIGVPDTVLAAVPANTWLNEPGLWSLPVLGAQSNKYTRGVVSICAGQSMPGAASLCASGARSVGAGLVRVAAGEAAPAYRLGPPGVIVDEASLQQLLDDKRRHVWVCGPGLSEAEVEQVLPRLVDSGRCVLADAGALTACAGQPDKLRGVAVITPHTGEFARVFGAVGANPPEQVRKTAQQINAVVVLKGASTMIAAPDGRLAINIHATAALGTAGSGDTLSGVIAALLAAGMPAWEAACAGVWLHGEAGLQAGPWPVAEDLDRYLGKARQKAAQMQGMAGIVQNRFRCLAVPDTLG</sequence>
<evidence type="ECO:0000256" key="14">
    <source>
        <dbReference type="ARBA" id="ARBA00025153"/>
    </source>
</evidence>
<dbReference type="SUPFAM" id="SSF64153">
    <property type="entry name" value="YjeF N-terminal domain-like"/>
    <property type="match status" value="1"/>
</dbReference>
<feature type="binding site" evidence="17">
    <location>
        <position position="308"/>
    </location>
    <ligand>
        <name>(6S)-NADPHX</name>
        <dbReference type="ChEBI" id="CHEBI:64076"/>
    </ligand>
</feature>
<feature type="domain" description="YjeF C-terminal" evidence="20">
    <location>
        <begin position="216"/>
        <end position="471"/>
    </location>
</feature>
<evidence type="ECO:0000259" key="20">
    <source>
        <dbReference type="PROSITE" id="PS51383"/>
    </source>
</evidence>
<evidence type="ECO:0000256" key="17">
    <source>
        <dbReference type="HAMAP-Rule" id="MF_01965"/>
    </source>
</evidence>
<evidence type="ECO:0000256" key="9">
    <source>
        <dbReference type="ARBA" id="ARBA00022958"/>
    </source>
</evidence>
<organism evidence="22 23">
    <name type="scientific">Acetobacter syzygii</name>
    <dbReference type="NCBI Taxonomy" id="146476"/>
    <lineage>
        <taxon>Bacteria</taxon>
        <taxon>Pseudomonadati</taxon>
        <taxon>Pseudomonadota</taxon>
        <taxon>Alphaproteobacteria</taxon>
        <taxon>Acetobacterales</taxon>
        <taxon>Acetobacteraceae</taxon>
        <taxon>Acetobacter</taxon>
    </lineage>
</organism>
<keyword evidence="5 18" id="KW-0479">Metal-binding</keyword>
<dbReference type="CDD" id="cd01171">
    <property type="entry name" value="YXKO-related"/>
    <property type="match status" value="1"/>
</dbReference>
<comment type="similarity">
    <text evidence="4 19">In the C-terminal section; belongs to the NnrD/CARKD family.</text>
</comment>
<dbReference type="GO" id="GO:0052856">
    <property type="term" value="F:NAD(P)HX epimerase activity"/>
    <property type="evidence" value="ECO:0007669"/>
    <property type="project" value="UniProtKB-UniRule"/>
</dbReference>
<keyword evidence="12 17" id="KW-0456">Lyase</keyword>
<comment type="catalytic activity">
    <reaction evidence="2 18 19">
        <text>(6R)-NADPHX = (6S)-NADPHX</text>
        <dbReference type="Rhea" id="RHEA:32227"/>
        <dbReference type="ChEBI" id="CHEBI:64076"/>
        <dbReference type="ChEBI" id="CHEBI:64077"/>
        <dbReference type="EC" id="5.1.99.6"/>
    </reaction>
</comment>
<dbReference type="Gene3D" id="3.40.1190.20">
    <property type="match status" value="1"/>
</dbReference>
<dbReference type="InterPro" id="IPR030677">
    <property type="entry name" value="Nnr"/>
</dbReference>
<dbReference type="STRING" id="1231343.Absy_003_042"/>
<accession>A0A270BMT2</accession>
<evidence type="ECO:0000256" key="6">
    <source>
        <dbReference type="ARBA" id="ARBA00022741"/>
    </source>
</evidence>
<feature type="binding site" evidence="18">
    <location>
        <position position="151"/>
    </location>
    <ligand>
        <name>(6S)-NADPHX</name>
        <dbReference type="ChEBI" id="CHEBI:64076"/>
    </ligand>
</feature>
<dbReference type="GeneID" id="98301342"/>
<feature type="binding site" evidence="18">
    <location>
        <begin position="62"/>
        <end position="66"/>
    </location>
    <ligand>
        <name>(6S)-NADPHX</name>
        <dbReference type="ChEBI" id="CHEBI:64076"/>
    </ligand>
</feature>
<dbReference type="RefSeq" id="WP_048852750.1">
    <property type="nucleotide sequence ID" value="NZ_BAMZ01000003.1"/>
</dbReference>
<protein>
    <recommendedName>
        <fullName evidence="19">Bifunctional NAD(P)H-hydrate repair enzyme</fullName>
    </recommendedName>
    <alternativeName>
        <fullName evidence="19">Nicotinamide nucleotide repair protein</fullName>
    </alternativeName>
    <domain>
        <recommendedName>
            <fullName evidence="19">ADP-dependent (S)-NAD(P)H-hydrate dehydratase</fullName>
            <ecNumber evidence="19">4.2.1.136</ecNumber>
        </recommendedName>
        <alternativeName>
            <fullName evidence="19">ADP-dependent NAD(P)HX dehydratase</fullName>
        </alternativeName>
    </domain>
    <domain>
        <recommendedName>
            <fullName evidence="19">NAD(P)H-hydrate epimerase</fullName>
            <ecNumber evidence="19">5.1.99.6</ecNumber>
        </recommendedName>
    </domain>
</protein>
<feature type="binding site" evidence="18">
    <location>
        <position position="63"/>
    </location>
    <ligand>
        <name>K(+)</name>
        <dbReference type="ChEBI" id="CHEBI:29103"/>
    </ligand>
</feature>
<evidence type="ECO:0000256" key="18">
    <source>
        <dbReference type="HAMAP-Rule" id="MF_01966"/>
    </source>
</evidence>
<evidence type="ECO:0000256" key="11">
    <source>
        <dbReference type="ARBA" id="ARBA00023235"/>
    </source>
</evidence>
<feature type="binding site" evidence="17">
    <location>
        <position position="354"/>
    </location>
    <ligand>
        <name>(6S)-NADPHX</name>
        <dbReference type="ChEBI" id="CHEBI:64076"/>
    </ligand>
</feature>
<comment type="similarity">
    <text evidence="17">Belongs to the NnrD/CARKD family.</text>
</comment>
<dbReference type="HAMAP" id="MF_01966">
    <property type="entry name" value="NADHX_epimerase"/>
    <property type="match status" value="1"/>
</dbReference>
<gene>
    <name evidence="17" type="primary">nnrD</name>
    <name evidence="18" type="synonym">nnrE</name>
    <name evidence="22" type="ORF">B9K05_07150</name>
</gene>
<evidence type="ECO:0000313" key="23">
    <source>
        <dbReference type="Proteomes" id="UP000216033"/>
    </source>
</evidence>
<dbReference type="PROSITE" id="PS01050">
    <property type="entry name" value="YJEF_C_2"/>
    <property type="match status" value="1"/>
</dbReference>
<comment type="caution">
    <text evidence="18">Lacks conserved residue(s) required for the propagation of feature annotation.</text>
</comment>
<dbReference type="InterPro" id="IPR036652">
    <property type="entry name" value="YjeF_N_dom_sf"/>
</dbReference>
<feature type="binding site" evidence="18">
    <location>
        <begin position="126"/>
        <end position="132"/>
    </location>
    <ligand>
        <name>(6S)-NADPHX</name>
        <dbReference type="ChEBI" id="CHEBI:64076"/>
    </ligand>
</feature>
<keyword evidence="23" id="KW-1185">Reference proteome</keyword>
<dbReference type="SUPFAM" id="SSF53613">
    <property type="entry name" value="Ribokinase-like"/>
    <property type="match status" value="1"/>
</dbReference>
<keyword evidence="11 18" id="KW-0413">Isomerase</keyword>
<dbReference type="PROSITE" id="PS51385">
    <property type="entry name" value="YJEF_N"/>
    <property type="match status" value="1"/>
</dbReference>
<feature type="binding site" evidence="18">
    <location>
        <position position="122"/>
    </location>
    <ligand>
        <name>K(+)</name>
        <dbReference type="ChEBI" id="CHEBI:29103"/>
    </ligand>
</feature>
<proteinExistence type="inferred from homology"/>
<evidence type="ECO:0000256" key="7">
    <source>
        <dbReference type="ARBA" id="ARBA00022840"/>
    </source>
</evidence>
<comment type="cofactor">
    <cofactor evidence="18 19">
        <name>K(+)</name>
        <dbReference type="ChEBI" id="CHEBI:29103"/>
    </cofactor>
    <text evidence="18 19">Binds 1 potassium ion per subunit.</text>
</comment>
<dbReference type="PANTHER" id="PTHR12592:SF0">
    <property type="entry name" value="ATP-DEPENDENT (S)-NAD(P)H-HYDRATE DEHYDRATASE"/>
    <property type="match status" value="1"/>
</dbReference>
<evidence type="ECO:0000313" key="22">
    <source>
        <dbReference type="EMBL" id="PAL26260.1"/>
    </source>
</evidence>
<evidence type="ECO:0000256" key="1">
    <source>
        <dbReference type="ARBA" id="ARBA00000013"/>
    </source>
</evidence>
<comment type="cofactor">
    <cofactor evidence="17">
        <name>Mg(2+)</name>
        <dbReference type="ChEBI" id="CHEBI:18420"/>
    </cofactor>
</comment>
<dbReference type="PANTHER" id="PTHR12592">
    <property type="entry name" value="ATP-DEPENDENT (S)-NAD(P)H-HYDRATE DEHYDRATASE FAMILY MEMBER"/>
    <property type="match status" value="1"/>
</dbReference>
<dbReference type="GO" id="GO:0005524">
    <property type="term" value="F:ATP binding"/>
    <property type="evidence" value="ECO:0007669"/>
    <property type="project" value="UniProtKB-UniRule"/>
</dbReference>
<evidence type="ECO:0000256" key="3">
    <source>
        <dbReference type="ARBA" id="ARBA00006001"/>
    </source>
</evidence>
<evidence type="ECO:0000256" key="12">
    <source>
        <dbReference type="ARBA" id="ARBA00023239"/>
    </source>
</evidence>
<dbReference type="EC" id="5.1.99.6" evidence="19"/>
<dbReference type="InterPro" id="IPR029056">
    <property type="entry name" value="Ribokinase-like"/>
</dbReference>
<keyword evidence="8 17" id="KW-0521">NADP</keyword>
<evidence type="ECO:0000256" key="10">
    <source>
        <dbReference type="ARBA" id="ARBA00023027"/>
    </source>
</evidence>
<dbReference type="Pfam" id="PF01256">
    <property type="entry name" value="Carb_kinase"/>
    <property type="match status" value="1"/>
</dbReference>
<keyword evidence="7 17" id="KW-0067">ATP-binding</keyword>
<comment type="function">
    <text evidence="18">Catalyzes the epimerization of the S- and R-forms of NAD(P)HX, a damaged form of NAD(P)H that is a result of enzymatic or heat-dependent hydration. This is a prerequisite for the S-specific NAD(P)H-hydrate dehydratase to allow the repair of both epimers of NAD(P)HX.</text>
</comment>
<feature type="binding site" evidence="17">
    <location>
        <begin position="387"/>
        <end position="391"/>
    </location>
    <ligand>
        <name>AMP</name>
        <dbReference type="ChEBI" id="CHEBI:456215"/>
    </ligand>
</feature>
<dbReference type="PIRSF" id="PIRSF017184">
    <property type="entry name" value="Nnr"/>
    <property type="match status" value="1"/>
</dbReference>
<comment type="function">
    <text evidence="17">Catalyzes the dehydration of the S-form of NAD(P)HX at the expense of ADP, which is converted to AMP. Together with NAD(P)HX epimerase, which catalyzes the epimerization of the S- and R-forms, the enzyme allows the repair of both epimers of NAD(P)HX, a damaged form of NAD(P)H that is a result of enzymatic or heat-dependent hydration.</text>
</comment>
<feature type="binding site" evidence="18">
    <location>
        <position position="154"/>
    </location>
    <ligand>
        <name>K(+)</name>
        <dbReference type="ChEBI" id="CHEBI:29103"/>
    </ligand>
</feature>
<keyword evidence="13" id="KW-0511">Multifunctional enzyme</keyword>
<evidence type="ECO:0000256" key="16">
    <source>
        <dbReference type="ARBA" id="ARBA00049209"/>
    </source>
</evidence>